<sequence>MRPYIIFLLFINVFQSFGQRDFSKDLLKDWKKSEIRAKDGSRLYDQTYINSTFDIKIFSKDSLSLFTNGRRYNHSYSLKDSMLVFNKIVFKTKSLTETELILDQADFVDEMQALSLRFIPKKLYDLTYTPTSYVSKSGERVYQQVNGKLEPYFVDKNMAVMDYIFEKFGFPEYRKGGFVVRFVVTKTGAVKGVSIVASTNDKYNDKLIAAVNKTKGKWQPAEYMGEKVNVEVEYDYNLSYSERTSSSVVDSLEYSKMYYEYGNDFFERAAYKQAETYYQKSINYNPLNINSYYQHAACLILLRRKADACKDYQQLVFLEQKKAKVLQDKYCK</sequence>
<reference evidence="3 4" key="1">
    <citation type="submission" date="2018-11" db="EMBL/GenBank/DDBJ databases">
        <title>Novel bacteria species description.</title>
        <authorList>
            <person name="Han J.-H."/>
        </authorList>
    </citation>
    <scope>NUCLEOTIDE SEQUENCE [LARGE SCALE GENOMIC DNA]</scope>
    <source>
        <strain evidence="3 4">KCTC23259</strain>
    </source>
</reference>
<proteinExistence type="predicted"/>
<dbReference type="EMBL" id="RJUF01000064">
    <property type="protein sequence ID" value="MCP9764105.1"/>
    <property type="molecule type" value="Genomic_DNA"/>
</dbReference>
<dbReference type="Gene3D" id="3.30.1150.10">
    <property type="match status" value="1"/>
</dbReference>
<evidence type="ECO:0000256" key="1">
    <source>
        <dbReference type="PROSITE-ProRule" id="PRU00339"/>
    </source>
</evidence>
<evidence type="ECO:0000259" key="2">
    <source>
        <dbReference type="Pfam" id="PF03544"/>
    </source>
</evidence>
<dbReference type="AlphaFoldDB" id="A0AAE3H4L2"/>
<keyword evidence="4" id="KW-1185">Reference proteome</keyword>
<dbReference type="Pfam" id="PF03544">
    <property type="entry name" value="TonB_C"/>
    <property type="match status" value="1"/>
</dbReference>
<dbReference type="SUPFAM" id="SSF48452">
    <property type="entry name" value="TPR-like"/>
    <property type="match status" value="1"/>
</dbReference>
<accession>A0AAE3H4L2</accession>
<name>A0AAE3H4L2_9BACT</name>
<dbReference type="GO" id="GO:0055085">
    <property type="term" value="P:transmembrane transport"/>
    <property type="evidence" value="ECO:0007669"/>
    <property type="project" value="InterPro"/>
</dbReference>
<dbReference type="InterPro" id="IPR037682">
    <property type="entry name" value="TonB_C"/>
</dbReference>
<dbReference type="InterPro" id="IPR011990">
    <property type="entry name" value="TPR-like_helical_dom_sf"/>
</dbReference>
<gene>
    <name evidence="3" type="ORF">EGI31_14220</name>
</gene>
<feature type="repeat" description="TPR" evidence="1">
    <location>
        <begin position="255"/>
        <end position="288"/>
    </location>
</feature>
<dbReference type="Proteomes" id="UP001204144">
    <property type="component" value="Unassembled WGS sequence"/>
</dbReference>
<dbReference type="SUPFAM" id="SSF74653">
    <property type="entry name" value="TolA/TonB C-terminal domain"/>
    <property type="match status" value="1"/>
</dbReference>
<dbReference type="InterPro" id="IPR019734">
    <property type="entry name" value="TPR_rpt"/>
</dbReference>
<comment type="caution">
    <text evidence="3">The sequence shown here is derived from an EMBL/GenBank/DDBJ whole genome shotgun (WGS) entry which is preliminary data.</text>
</comment>
<organism evidence="3 4">
    <name type="scientific">Lacihabitans soyangensis</name>
    <dbReference type="NCBI Taxonomy" id="869394"/>
    <lineage>
        <taxon>Bacteria</taxon>
        <taxon>Pseudomonadati</taxon>
        <taxon>Bacteroidota</taxon>
        <taxon>Cytophagia</taxon>
        <taxon>Cytophagales</taxon>
        <taxon>Leadbetterellaceae</taxon>
        <taxon>Lacihabitans</taxon>
    </lineage>
</organism>
<dbReference type="RefSeq" id="WP_255037860.1">
    <property type="nucleotide sequence ID" value="NZ_RJUF01000064.1"/>
</dbReference>
<protein>
    <recommendedName>
        <fullName evidence="2">TonB C-terminal domain-containing protein</fullName>
    </recommendedName>
</protein>
<dbReference type="PROSITE" id="PS50005">
    <property type="entry name" value="TPR"/>
    <property type="match status" value="1"/>
</dbReference>
<keyword evidence="1" id="KW-0802">TPR repeat</keyword>
<feature type="domain" description="TonB C-terminal" evidence="2">
    <location>
        <begin position="176"/>
        <end position="238"/>
    </location>
</feature>
<dbReference type="Gene3D" id="1.25.40.10">
    <property type="entry name" value="Tetratricopeptide repeat domain"/>
    <property type="match status" value="1"/>
</dbReference>
<evidence type="ECO:0000313" key="4">
    <source>
        <dbReference type="Proteomes" id="UP001204144"/>
    </source>
</evidence>
<evidence type="ECO:0000313" key="3">
    <source>
        <dbReference type="EMBL" id="MCP9764105.1"/>
    </source>
</evidence>